<gene>
    <name evidence="2" type="ORF">AD928_09020</name>
</gene>
<evidence type="ECO:0000256" key="1">
    <source>
        <dbReference type="SAM" id="MobiDB-lite"/>
    </source>
</evidence>
<name>A0A149Q816_9PROT</name>
<comment type="caution">
    <text evidence="2">The sequence shown here is derived from an EMBL/GenBank/DDBJ whole genome shotgun (WGS) entry which is preliminary data.</text>
</comment>
<dbReference type="EMBL" id="LHZA01000148">
    <property type="protein sequence ID" value="KXU93306.1"/>
    <property type="molecule type" value="Genomic_DNA"/>
</dbReference>
<proteinExistence type="predicted"/>
<sequence>MAGFDMNANALLGIGQGTVQPQVNQLQNIAAAQEIKNQALAYSQNALAMAAKKASGAAYANNYNQLTGKYNMPGVYKDMGATEAGQYGLPEAVTTGLVQQGQGVTNDTSQLNLNQHRMGMIAGMLAPYANRQNLTKQDLAPAYGSAIAHGIMTIDQANQSYASLPQDGDALKQQVRGLYDAASGPESAYKDGYGTMQLVDVGGHLEWQNVGSAASGQGGVQQGAPISKTLSPSEATTPQPYNAPDGTPKLGTRADVVRANGQGGYLDTTGKPTVPVDVMGNGRYQGDAGPFAGGGASPQTGGFTQGPAPGTIEAQRAIAEASAKEANALMQTASQRNDRMSILNNMENDLTGFHSGPGYEKIRRLASLANVVSPIPFDEGGLENAEGFNKFAQQLANAQAQVLGASDARLSAAEHSGPNSKFQEGTNRKLIHIMKGNEEAINAMMNAWQNSGLPASQFTAWRQKFNQNFTPMAFQFLQMTPAERKEEMDAMKKNGIAEAFKVKYSSMARAGLVPSGR</sequence>
<feature type="region of interest" description="Disordered" evidence="1">
    <location>
        <begin position="210"/>
        <end position="252"/>
    </location>
</feature>
<evidence type="ECO:0000313" key="3">
    <source>
        <dbReference type="Proteomes" id="UP000075473"/>
    </source>
</evidence>
<dbReference type="Proteomes" id="UP000075473">
    <property type="component" value="Unassembled WGS sequence"/>
</dbReference>
<reference evidence="2 3" key="1">
    <citation type="submission" date="2015-06" db="EMBL/GenBank/DDBJ databases">
        <title>Improved classification and identification of acetic acid bacteria using matrix-assisted laser desorption/ionization time-of-flight mass spectrometry; Gluconobacter nephelii and Gluconobacter uchimurae are later heterotypic synonyms of Gluconobacter japonicus and Gluconobacter oxydans, respectively.</title>
        <authorList>
            <person name="Li L."/>
            <person name="Cleenwerck I."/>
            <person name="De Vuyst L."/>
            <person name="Vandamme P."/>
        </authorList>
    </citation>
    <scope>NUCLEOTIDE SEQUENCE [LARGE SCALE GENOMIC DNA]</scope>
    <source>
        <strain evidence="2 3">LMG 1625</strain>
    </source>
</reference>
<organism evidence="2 3">
    <name type="scientific">Acetobacter cerevisiae</name>
    <dbReference type="NCBI Taxonomy" id="178900"/>
    <lineage>
        <taxon>Bacteria</taxon>
        <taxon>Pseudomonadati</taxon>
        <taxon>Pseudomonadota</taxon>
        <taxon>Alphaproteobacteria</taxon>
        <taxon>Acetobacterales</taxon>
        <taxon>Acetobacteraceae</taxon>
        <taxon>Acetobacter</taxon>
    </lineage>
</organism>
<dbReference type="AlphaFoldDB" id="A0A149Q816"/>
<evidence type="ECO:0000313" key="2">
    <source>
        <dbReference type="EMBL" id="KXU93306.1"/>
    </source>
</evidence>
<protein>
    <submittedName>
        <fullName evidence="2">Uncharacterized protein</fullName>
    </submittedName>
</protein>
<feature type="compositionally biased region" description="Polar residues" evidence="1">
    <location>
        <begin position="228"/>
        <end position="240"/>
    </location>
</feature>
<accession>A0A149Q816</accession>
<dbReference type="PATRIC" id="fig|178900.5.peg.2290"/>